<dbReference type="InterPro" id="IPR005720">
    <property type="entry name" value="Dihydroorotate_DH_cat"/>
</dbReference>
<gene>
    <name evidence="13" type="ORF">EXIGLDRAFT_717813</name>
</gene>
<reference evidence="13 14" key="1">
    <citation type="journal article" date="2016" name="Mol. Biol. Evol.">
        <title>Comparative Genomics of Early-Diverging Mushroom-Forming Fungi Provides Insights into the Origins of Lignocellulose Decay Capabilities.</title>
        <authorList>
            <person name="Nagy L.G."/>
            <person name="Riley R."/>
            <person name="Tritt A."/>
            <person name="Adam C."/>
            <person name="Daum C."/>
            <person name="Floudas D."/>
            <person name="Sun H."/>
            <person name="Yadav J.S."/>
            <person name="Pangilinan J."/>
            <person name="Larsson K.H."/>
            <person name="Matsuura K."/>
            <person name="Barry K."/>
            <person name="Labutti K."/>
            <person name="Kuo R."/>
            <person name="Ohm R.A."/>
            <person name="Bhattacharya S.S."/>
            <person name="Shirouzu T."/>
            <person name="Yoshinaga Y."/>
            <person name="Martin F.M."/>
            <person name="Grigoriev I.V."/>
            <person name="Hibbett D.S."/>
        </authorList>
    </citation>
    <scope>NUCLEOTIDE SEQUENCE [LARGE SCALE GENOMIC DNA]</scope>
    <source>
        <strain evidence="13 14">HHB12029</strain>
    </source>
</reference>
<dbReference type="NCBIfam" id="NF003652">
    <property type="entry name" value="PRK05286.2-5"/>
    <property type="match status" value="1"/>
</dbReference>
<dbReference type="STRING" id="1314781.A0A165I3I5"/>
<dbReference type="PANTHER" id="PTHR48109:SF4">
    <property type="entry name" value="DIHYDROOROTATE DEHYDROGENASE (QUINONE), MITOCHONDRIAL"/>
    <property type="match status" value="1"/>
</dbReference>
<evidence type="ECO:0000256" key="1">
    <source>
        <dbReference type="ARBA" id="ARBA00004370"/>
    </source>
</evidence>
<proteinExistence type="inferred from homology"/>
<dbReference type="Pfam" id="PF01180">
    <property type="entry name" value="DHO_dh"/>
    <property type="match status" value="1"/>
</dbReference>
<sequence>MATQASPAASTARTWLYGSLLVVSGGAFVAYYSDSRSAVHRYVLTPLLRTVLDAEAVHKLAVRALEAGVAPRDYGRDDEALACEIWGERISSPVGLAAGFDKDGEAIDGLFNLGFSWVEAGSVTPEPQPGNPGPRVFHLSADEAIINRYGFPSKGHAAMLGRLRARRKGNGDDKHAHASHRPDQLLAINLGKNKTSAADDPSDYVEGVRKFSPWADVLVVNVSSPNTPGLRNLQQREALEKLLGAVTAARNETERKPRIVLKVAPDLSENELADVAAAVTACGIDGVIVSNTTVQRPFSLASPNKAEIGGLSGPPLRPLSLRAVRTLRQHLPPTVALIGCGGISSGADALEFARAGASAVQLYTSFAYDGPGAPRRIKDELAALLRKEGKTWSQVVNEAVETLSHGAEDRRSIRAMIAEAERLRARADKLGESIAVGGEEVIVLP</sequence>
<comment type="cofactor">
    <cofactor evidence="11">
        <name>FMN</name>
        <dbReference type="ChEBI" id="CHEBI:58210"/>
    </cofactor>
    <text evidence="11">Binds 1 FMN per subunit.</text>
</comment>
<evidence type="ECO:0000256" key="9">
    <source>
        <dbReference type="ARBA" id="ARBA00023136"/>
    </source>
</evidence>
<evidence type="ECO:0000256" key="3">
    <source>
        <dbReference type="ARBA" id="ARBA00005359"/>
    </source>
</evidence>
<dbReference type="PROSITE" id="PS00911">
    <property type="entry name" value="DHODEHASE_1"/>
    <property type="match status" value="1"/>
</dbReference>
<keyword evidence="9 11" id="KW-0472">Membrane</keyword>
<evidence type="ECO:0000313" key="14">
    <source>
        <dbReference type="Proteomes" id="UP000077266"/>
    </source>
</evidence>
<dbReference type="GO" id="GO:0005743">
    <property type="term" value="C:mitochondrial inner membrane"/>
    <property type="evidence" value="ECO:0007669"/>
    <property type="project" value="UniProtKB-SubCell"/>
</dbReference>
<evidence type="ECO:0000256" key="2">
    <source>
        <dbReference type="ARBA" id="ARBA00005161"/>
    </source>
</evidence>
<feature type="domain" description="Dihydroorotate dehydrogenase catalytic" evidence="12">
    <location>
        <begin position="81"/>
        <end position="385"/>
    </location>
</feature>
<organism evidence="13 14">
    <name type="scientific">Exidia glandulosa HHB12029</name>
    <dbReference type="NCBI Taxonomy" id="1314781"/>
    <lineage>
        <taxon>Eukaryota</taxon>
        <taxon>Fungi</taxon>
        <taxon>Dikarya</taxon>
        <taxon>Basidiomycota</taxon>
        <taxon>Agaricomycotina</taxon>
        <taxon>Agaricomycetes</taxon>
        <taxon>Auriculariales</taxon>
        <taxon>Exidiaceae</taxon>
        <taxon>Exidia</taxon>
    </lineage>
</organism>
<dbReference type="Proteomes" id="UP000077266">
    <property type="component" value="Unassembled WGS sequence"/>
</dbReference>
<keyword evidence="11" id="KW-0999">Mitochondrion inner membrane</keyword>
<dbReference type="NCBIfam" id="TIGR01036">
    <property type="entry name" value="pyrD_sub2"/>
    <property type="match status" value="1"/>
</dbReference>
<evidence type="ECO:0000256" key="11">
    <source>
        <dbReference type="RuleBase" id="RU361255"/>
    </source>
</evidence>
<dbReference type="NCBIfam" id="NF003645">
    <property type="entry name" value="PRK05286.1-2"/>
    <property type="match status" value="1"/>
</dbReference>
<keyword evidence="14" id="KW-1185">Reference proteome</keyword>
<dbReference type="SUPFAM" id="SSF51395">
    <property type="entry name" value="FMN-linked oxidoreductases"/>
    <property type="match status" value="1"/>
</dbReference>
<name>A0A165I3I5_EXIGL</name>
<keyword evidence="7 11" id="KW-0288">FMN</keyword>
<dbReference type="InterPro" id="IPR013785">
    <property type="entry name" value="Aldolase_TIM"/>
</dbReference>
<comment type="similarity">
    <text evidence="3 11">Belongs to the dihydroorotate dehydrogenase family. Type 2 subfamily.</text>
</comment>
<dbReference type="EC" id="1.3.5.2" evidence="4 11"/>
<evidence type="ECO:0000256" key="8">
    <source>
        <dbReference type="ARBA" id="ARBA00023002"/>
    </source>
</evidence>
<dbReference type="InParanoid" id="A0A165I3I5"/>
<comment type="catalytic activity">
    <reaction evidence="10 11">
        <text>(S)-dihydroorotate + a quinone = orotate + a quinol</text>
        <dbReference type="Rhea" id="RHEA:30187"/>
        <dbReference type="ChEBI" id="CHEBI:24646"/>
        <dbReference type="ChEBI" id="CHEBI:30839"/>
        <dbReference type="ChEBI" id="CHEBI:30864"/>
        <dbReference type="ChEBI" id="CHEBI:132124"/>
        <dbReference type="EC" id="1.3.5.2"/>
    </reaction>
</comment>
<evidence type="ECO:0000256" key="10">
    <source>
        <dbReference type="ARBA" id="ARBA00048639"/>
    </source>
</evidence>
<dbReference type="GO" id="GO:0106430">
    <property type="term" value="F:dihydroorotate dehydrogenase (quinone) activity"/>
    <property type="evidence" value="ECO:0007669"/>
    <property type="project" value="UniProtKB-EC"/>
</dbReference>
<evidence type="ECO:0000256" key="7">
    <source>
        <dbReference type="ARBA" id="ARBA00022643"/>
    </source>
</evidence>
<dbReference type="PROSITE" id="PS00912">
    <property type="entry name" value="DHODEHASE_2"/>
    <property type="match status" value="1"/>
</dbReference>
<evidence type="ECO:0000256" key="4">
    <source>
        <dbReference type="ARBA" id="ARBA00012791"/>
    </source>
</evidence>
<keyword evidence="11" id="KW-0496">Mitochondrion</keyword>
<dbReference type="EMBL" id="KV426000">
    <property type="protein sequence ID" value="KZV92843.1"/>
    <property type="molecule type" value="Genomic_DNA"/>
</dbReference>
<dbReference type="GO" id="GO:0006207">
    <property type="term" value="P:'de novo' pyrimidine nucleobase biosynthetic process"/>
    <property type="evidence" value="ECO:0007669"/>
    <property type="project" value="InterPro"/>
</dbReference>
<dbReference type="UniPathway" id="UPA00070">
    <property type="reaction ID" value="UER00946"/>
</dbReference>
<comment type="subcellular location">
    <subcellularLocation>
        <location evidence="1">Membrane</location>
    </subcellularLocation>
    <subcellularLocation>
        <location evidence="11">Mitochondrion inner membrane</location>
        <topology evidence="11">Single-pass membrane protein</topology>
    </subcellularLocation>
</comment>
<accession>A0A165I3I5</accession>
<feature type="transmembrane region" description="Helical" evidence="11">
    <location>
        <begin position="15"/>
        <end position="32"/>
    </location>
</feature>
<dbReference type="Gene3D" id="3.20.20.70">
    <property type="entry name" value="Aldolase class I"/>
    <property type="match status" value="1"/>
</dbReference>
<dbReference type="InterPro" id="IPR005719">
    <property type="entry name" value="Dihydroorotate_DH_2"/>
</dbReference>
<keyword evidence="6 11" id="KW-0285">Flavoprotein</keyword>
<keyword evidence="8 11" id="KW-0560">Oxidoreductase</keyword>
<comment type="pathway">
    <text evidence="2 11">Pyrimidine metabolism; UMP biosynthesis via de novo pathway; orotate from (S)-dihydroorotate (quinone route): step 1/1.</text>
</comment>
<dbReference type="InterPro" id="IPR001295">
    <property type="entry name" value="Dihydroorotate_DH_CS"/>
</dbReference>
<dbReference type="GO" id="GO:0044205">
    <property type="term" value="P:'de novo' UMP biosynthetic process"/>
    <property type="evidence" value="ECO:0007669"/>
    <property type="project" value="UniProtKB-UniPathway"/>
</dbReference>
<protein>
    <recommendedName>
        <fullName evidence="5 11">Dihydroorotate dehydrogenase (quinone), mitochondrial</fullName>
        <shortName evidence="11">DHOdehase</shortName>
        <ecNumber evidence="4 11">1.3.5.2</ecNumber>
    </recommendedName>
</protein>
<dbReference type="PANTHER" id="PTHR48109">
    <property type="entry name" value="DIHYDROOROTATE DEHYDROGENASE (QUINONE), MITOCHONDRIAL-RELATED"/>
    <property type="match status" value="1"/>
</dbReference>
<dbReference type="OrthoDB" id="14784at2759"/>
<evidence type="ECO:0000256" key="5">
    <source>
        <dbReference type="ARBA" id="ARBA00017599"/>
    </source>
</evidence>
<dbReference type="CDD" id="cd04738">
    <property type="entry name" value="DHOD_2_like"/>
    <property type="match status" value="1"/>
</dbReference>
<evidence type="ECO:0000313" key="13">
    <source>
        <dbReference type="EMBL" id="KZV92843.1"/>
    </source>
</evidence>
<keyword evidence="11" id="KW-0812">Transmembrane</keyword>
<evidence type="ECO:0000256" key="6">
    <source>
        <dbReference type="ARBA" id="ARBA00022630"/>
    </source>
</evidence>
<dbReference type="AlphaFoldDB" id="A0A165I3I5"/>
<dbReference type="InterPro" id="IPR050074">
    <property type="entry name" value="DHO_dehydrogenase"/>
</dbReference>
<evidence type="ECO:0000259" key="12">
    <source>
        <dbReference type="Pfam" id="PF01180"/>
    </source>
</evidence>
<dbReference type="FunCoup" id="A0A165I3I5">
    <property type="interactions" value="472"/>
</dbReference>
<keyword evidence="11" id="KW-1133">Transmembrane helix</keyword>